<dbReference type="RefSeq" id="WP_014377149.1">
    <property type="nucleotide sequence ID" value="NC_016943.1"/>
</dbReference>
<organism evidence="5 6">
    <name type="scientific">Blastococcus saxobsidens (strain DD2)</name>
    <dbReference type="NCBI Taxonomy" id="1146883"/>
    <lineage>
        <taxon>Bacteria</taxon>
        <taxon>Bacillati</taxon>
        <taxon>Actinomycetota</taxon>
        <taxon>Actinomycetes</taxon>
        <taxon>Geodermatophilales</taxon>
        <taxon>Geodermatophilaceae</taxon>
        <taxon>Blastococcus</taxon>
    </lineage>
</organism>
<dbReference type="PRINTS" id="PR00035">
    <property type="entry name" value="HTHGNTR"/>
</dbReference>
<dbReference type="HOGENOM" id="CLU_017584_5_5_11"/>
<dbReference type="InterPro" id="IPR036388">
    <property type="entry name" value="WH-like_DNA-bd_sf"/>
</dbReference>
<evidence type="ECO:0000256" key="1">
    <source>
        <dbReference type="ARBA" id="ARBA00023015"/>
    </source>
</evidence>
<dbReference type="KEGG" id="bsd:BLASA_3402"/>
<dbReference type="SUPFAM" id="SSF48008">
    <property type="entry name" value="GntR ligand-binding domain-like"/>
    <property type="match status" value="1"/>
</dbReference>
<proteinExistence type="predicted"/>
<dbReference type="Pfam" id="PF00392">
    <property type="entry name" value="GntR"/>
    <property type="match status" value="1"/>
</dbReference>
<dbReference type="STRING" id="1146883.BLASA_3402"/>
<gene>
    <name evidence="5" type="ordered locus">BLASA_3402</name>
</gene>
<protein>
    <submittedName>
        <fullName evidence="5">Transcriptional regulator, GntR family</fullName>
    </submittedName>
</protein>
<dbReference type="PRINTS" id="PR00033">
    <property type="entry name" value="HTHASNC"/>
</dbReference>
<name>H6RS76_BLASD</name>
<dbReference type="EMBL" id="FO117623">
    <property type="protein sequence ID" value="CCG04270.1"/>
    <property type="molecule type" value="Genomic_DNA"/>
</dbReference>
<dbReference type="InterPro" id="IPR011711">
    <property type="entry name" value="GntR_C"/>
</dbReference>
<keyword evidence="6" id="KW-1185">Reference proteome</keyword>
<dbReference type="AlphaFoldDB" id="H6RS76"/>
<dbReference type="CDD" id="cd07377">
    <property type="entry name" value="WHTH_GntR"/>
    <property type="match status" value="1"/>
</dbReference>
<dbReference type="PANTHER" id="PTHR43537:SF24">
    <property type="entry name" value="GLUCONATE OPERON TRANSCRIPTIONAL REPRESSOR"/>
    <property type="match status" value="1"/>
</dbReference>
<reference evidence="6" key="2">
    <citation type="submission" date="2012-02" db="EMBL/GenBank/DDBJ databases">
        <title>Complete genome sequence of Blastococcus saxobsidens strain DD2.</title>
        <authorList>
            <person name="Genoscope."/>
        </authorList>
    </citation>
    <scope>NUCLEOTIDE SEQUENCE [LARGE SCALE GENOMIC DNA]</scope>
    <source>
        <strain evidence="6">DD2</strain>
    </source>
</reference>
<evidence type="ECO:0000256" key="2">
    <source>
        <dbReference type="ARBA" id="ARBA00023125"/>
    </source>
</evidence>
<dbReference type="SMART" id="SM00895">
    <property type="entry name" value="FCD"/>
    <property type="match status" value="1"/>
</dbReference>
<evidence type="ECO:0000313" key="6">
    <source>
        <dbReference type="Proteomes" id="UP000007517"/>
    </source>
</evidence>
<dbReference type="PROSITE" id="PS50949">
    <property type="entry name" value="HTH_GNTR"/>
    <property type="match status" value="1"/>
</dbReference>
<dbReference type="Gene3D" id="1.20.120.530">
    <property type="entry name" value="GntR ligand-binding domain-like"/>
    <property type="match status" value="1"/>
</dbReference>
<reference evidence="5 6" key="1">
    <citation type="journal article" date="2012" name="J. Bacteriol.">
        <title>Genome Sequence of Blastococcus saxobsidens DD2, a Stone-Inhabiting Bacterium.</title>
        <authorList>
            <person name="Chouaia B."/>
            <person name="Crotti E."/>
            <person name="Brusetti L."/>
            <person name="Daffonchio D."/>
            <person name="Essoussi I."/>
            <person name="Nouioui I."/>
            <person name="Sbissi I."/>
            <person name="Ghodhbane-Gtari F."/>
            <person name="Gtari M."/>
            <person name="Vacherie B."/>
            <person name="Barbe V."/>
            <person name="Medigue C."/>
            <person name="Gury J."/>
            <person name="Pujic P."/>
            <person name="Normand P."/>
        </authorList>
    </citation>
    <scope>NUCLEOTIDE SEQUENCE [LARGE SCALE GENOMIC DNA]</scope>
    <source>
        <strain evidence="5 6">DD2</strain>
    </source>
</reference>
<sequence length="236" mass="25142">MPRSTTAAERALHELRELILAGALGAGARLGEVELAARLGVSRTPVREALSRLAAEGLVDISPNRGARVATWTVAELEGVFDLRISLEPQLTAFAVPNATADDVAELDDLAHRMVEVGSPGPGQDLDALVPLNRAFHDRLVVLAGHPTLATALAAAIHPPIVRRNFHAYDPESLRRSLAHHLEMVAAVRARDPEWARAVMTAHISNARAVMVRAATAQITTAQTATAQHASDEEAS</sequence>
<dbReference type="PANTHER" id="PTHR43537">
    <property type="entry name" value="TRANSCRIPTIONAL REGULATOR, GNTR FAMILY"/>
    <property type="match status" value="1"/>
</dbReference>
<dbReference type="eggNOG" id="COG1802">
    <property type="taxonomic scope" value="Bacteria"/>
</dbReference>
<feature type="domain" description="HTH gntR-type" evidence="4">
    <location>
        <begin position="5"/>
        <end position="72"/>
    </location>
</feature>
<dbReference type="Gene3D" id="1.10.10.10">
    <property type="entry name" value="Winged helix-like DNA-binding domain superfamily/Winged helix DNA-binding domain"/>
    <property type="match status" value="1"/>
</dbReference>
<dbReference type="SMART" id="SM00345">
    <property type="entry name" value="HTH_GNTR"/>
    <property type="match status" value="1"/>
</dbReference>
<evidence type="ECO:0000256" key="3">
    <source>
        <dbReference type="ARBA" id="ARBA00023163"/>
    </source>
</evidence>
<dbReference type="InterPro" id="IPR008920">
    <property type="entry name" value="TF_FadR/GntR_C"/>
</dbReference>
<dbReference type="InterPro" id="IPR000485">
    <property type="entry name" value="AsnC-type_HTH_dom"/>
</dbReference>
<keyword evidence="2" id="KW-0238">DNA-binding</keyword>
<dbReference type="Proteomes" id="UP000007517">
    <property type="component" value="Chromosome"/>
</dbReference>
<evidence type="ECO:0000259" key="4">
    <source>
        <dbReference type="PROSITE" id="PS50949"/>
    </source>
</evidence>
<accession>H6RS76</accession>
<dbReference type="Pfam" id="PF07729">
    <property type="entry name" value="FCD"/>
    <property type="match status" value="1"/>
</dbReference>
<dbReference type="InterPro" id="IPR000524">
    <property type="entry name" value="Tscrpt_reg_HTH_GntR"/>
</dbReference>
<dbReference type="GO" id="GO:0003700">
    <property type="term" value="F:DNA-binding transcription factor activity"/>
    <property type="evidence" value="ECO:0007669"/>
    <property type="project" value="InterPro"/>
</dbReference>
<dbReference type="OrthoDB" id="8680240at2"/>
<dbReference type="InterPro" id="IPR036390">
    <property type="entry name" value="WH_DNA-bd_sf"/>
</dbReference>
<dbReference type="SUPFAM" id="SSF46785">
    <property type="entry name" value="Winged helix' DNA-binding domain"/>
    <property type="match status" value="1"/>
</dbReference>
<evidence type="ECO:0000313" key="5">
    <source>
        <dbReference type="EMBL" id="CCG04270.1"/>
    </source>
</evidence>
<keyword evidence="3" id="KW-0804">Transcription</keyword>
<dbReference type="GO" id="GO:0043565">
    <property type="term" value="F:sequence-specific DNA binding"/>
    <property type="evidence" value="ECO:0007669"/>
    <property type="project" value="InterPro"/>
</dbReference>
<keyword evidence="1" id="KW-0805">Transcription regulation</keyword>